<gene>
    <name evidence="10" type="ORF">GCM10008956_35990</name>
</gene>
<protein>
    <recommendedName>
        <fullName evidence="9">DarT domain-containing protein</fullName>
    </recommendedName>
</protein>
<dbReference type="AlphaFoldDB" id="A0A8H9GYA8"/>
<keyword evidence="2 6" id="KW-0328">Glycosyltransferase</keyword>
<dbReference type="RefSeq" id="WP_189062789.1">
    <property type="nucleotide sequence ID" value="NZ_BMQG01000021.1"/>
</dbReference>
<dbReference type="Pfam" id="PF14487">
    <property type="entry name" value="DarT"/>
    <property type="match status" value="1"/>
</dbReference>
<feature type="domain" description="DarT" evidence="9">
    <location>
        <begin position="418"/>
        <end position="601"/>
    </location>
</feature>
<dbReference type="Proteomes" id="UP000600547">
    <property type="component" value="Unassembled WGS sequence"/>
</dbReference>
<keyword evidence="1 6" id="KW-1277">Toxin-antitoxin system</keyword>
<dbReference type="GO" id="GO:0016779">
    <property type="term" value="F:nucleotidyltransferase activity"/>
    <property type="evidence" value="ECO:0007669"/>
    <property type="project" value="UniProtKB-UniRule"/>
</dbReference>
<keyword evidence="5 6" id="KW-0238">DNA-binding</keyword>
<organism evidence="10 11">
    <name type="scientific">Deinococcus arenae</name>
    <dbReference type="NCBI Taxonomy" id="1452751"/>
    <lineage>
        <taxon>Bacteria</taxon>
        <taxon>Thermotogati</taxon>
        <taxon>Deinococcota</taxon>
        <taxon>Deinococci</taxon>
        <taxon>Deinococcales</taxon>
        <taxon>Deinococcaceae</taxon>
        <taxon>Deinococcus</taxon>
    </lineage>
</organism>
<feature type="compositionally biased region" description="Basic and acidic residues" evidence="8">
    <location>
        <begin position="347"/>
        <end position="365"/>
    </location>
</feature>
<feature type="binding site" evidence="6">
    <location>
        <begin position="422"/>
        <end position="424"/>
    </location>
    <ligand>
        <name>NAD(+)</name>
        <dbReference type="ChEBI" id="CHEBI:57540"/>
    </ligand>
</feature>
<feature type="region of interest" description="Disordered" evidence="8">
    <location>
        <begin position="195"/>
        <end position="238"/>
    </location>
</feature>
<evidence type="ECO:0000256" key="7">
    <source>
        <dbReference type="SAM" id="Coils"/>
    </source>
</evidence>
<proteinExistence type="inferred from homology"/>
<evidence type="ECO:0000259" key="9">
    <source>
        <dbReference type="PROSITE" id="PS52018"/>
    </source>
</evidence>
<keyword evidence="7" id="KW-0175">Coiled coil</keyword>
<dbReference type="PROSITE" id="PS52018">
    <property type="entry name" value="DART"/>
    <property type="match status" value="1"/>
</dbReference>
<evidence type="ECO:0000256" key="1">
    <source>
        <dbReference type="ARBA" id="ARBA00022649"/>
    </source>
</evidence>
<evidence type="ECO:0000256" key="5">
    <source>
        <dbReference type="ARBA" id="ARBA00023125"/>
    </source>
</evidence>
<comment type="caution">
    <text evidence="6">Lacks conserved residue(s) required for the propagation of feature annotation.</text>
</comment>
<comment type="similarity">
    <text evidence="6">Belongs to the DarT ADP-ribosyltransferase family.</text>
</comment>
<dbReference type="GO" id="GO:0003677">
    <property type="term" value="F:DNA binding"/>
    <property type="evidence" value="ECO:0007669"/>
    <property type="project" value="UniProtKB-UniRule"/>
</dbReference>
<reference evidence="11" key="1">
    <citation type="journal article" date="2019" name="Int. J. Syst. Evol. Microbiol.">
        <title>The Global Catalogue of Microorganisms (GCM) 10K type strain sequencing project: providing services to taxonomists for standard genome sequencing and annotation.</title>
        <authorList>
            <consortium name="The Broad Institute Genomics Platform"/>
            <consortium name="The Broad Institute Genome Sequencing Center for Infectious Disease"/>
            <person name="Wu L."/>
            <person name="Ma J."/>
        </authorList>
    </citation>
    <scope>NUCLEOTIDE SEQUENCE [LARGE SCALE GENOMIC DNA]</scope>
    <source>
        <strain evidence="11">JCM 31047</strain>
    </source>
</reference>
<dbReference type="InterPro" id="IPR029494">
    <property type="entry name" value="DarT"/>
</dbReference>
<evidence type="ECO:0000256" key="4">
    <source>
        <dbReference type="ARBA" id="ARBA00022695"/>
    </source>
</evidence>
<keyword evidence="4 6" id="KW-0548">Nucleotidyltransferase</keyword>
<feature type="binding site" evidence="6">
    <location>
        <position position="454"/>
    </location>
    <ligand>
        <name>NAD(+)</name>
        <dbReference type="ChEBI" id="CHEBI:57540"/>
    </ligand>
</feature>
<comment type="catalytic activity">
    <reaction evidence="6">
        <text>a thymidine in DNA + NAD(+) = an N-(ADP-alpha-D-ribosyl)-thymidine in DNA + nicotinamide + H(+)</text>
        <dbReference type="Rhea" id="RHEA:71651"/>
        <dbReference type="Rhea" id="RHEA-COMP:13556"/>
        <dbReference type="Rhea" id="RHEA-COMP:18051"/>
        <dbReference type="ChEBI" id="CHEBI:15378"/>
        <dbReference type="ChEBI" id="CHEBI:17154"/>
        <dbReference type="ChEBI" id="CHEBI:57540"/>
        <dbReference type="ChEBI" id="CHEBI:137386"/>
        <dbReference type="ChEBI" id="CHEBI:191199"/>
    </reaction>
</comment>
<feature type="compositionally biased region" description="Basic and acidic residues" evidence="8">
    <location>
        <begin position="195"/>
        <end position="221"/>
    </location>
</feature>
<accession>A0A8H9GYA8</accession>
<comment type="caution">
    <text evidence="10">The sequence shown here is derived from an EMBL/GenBank/DDBJ whole genome shotgun (WGS) entry which is preliminary data.</text>
</comment>
<evidence type="ECO:0000256" key="3">
    <source>
        <dbReference type="ARBA" id="ARBA00022679"/>
    </source>
</evidence>
<keyword evidence="11" id="KW-1185">Reference proteome</keyword>
<sequence>MTGAGQYAIVLNGRLVGHTPFVFESRESAARLVRLLSEVTGAPARAVRGGWYREHAPDFSLVTVSAWLDRHGPEIMKRGHQPPHDLPDLDLHELTWPPLSRRACARPVEASPGAACTTFPSFEELPIGAERLSWFDGPDGSLLDILLKAHDVDDWDVRPPRHLRPHSIRMDGGWIDAGDLAHLWGGRAYHQPELDLWGRDPPLESDVRDDQSNVTQSDERGSPAPASRPPHPFTHQKEGDQDLSVRFVFLQGGQRLFGTAYEFPTEAAKDMVLSALQEILPGVTATRSFVSNGVQVFTADHFAAQLQALGVPANQLEQLTRAVAHLETHVQATSPAHHLNRNATDLRSARAERNRQRRQEEDQRFAQEQARAFDLQALIRAQAEAQALERQRQREQAEQARLQARQAIHQQCIARNIQHLTHFTRMENVDSILQHGLISHARLNGRGIINDHKRRDRRTQATCLSISHPNYRMFYKLREEQEHAQWAVLLLSPSILWELDCGFTRLNAANTQMADLSDEEIRGPEAFNQLFTDAAHRQQWRLGPHEPTNPQAEVLCFETIAPSYIMGIQTGVPAHGPFVDVNARPIPSAHTTALFKPRHDYAAWQNQIG</sequence>
<dbReference type="GO" id="GO:0016757">
    <property type="term" value="F:glycosyltransferase activity"/>
    <property type="evidence" value="ECO:0007669"/>
    <property type="project" value="UniProtKB-UniRule"/>
</dbReference>
<evidence type="ECO:0000256" key="6">
    <source>
        <dbReference type="PROSITE-ProRule" id="PRU01362"/>
    </source>
</evidence>
<feature type="active site" evidence="6">
    <location>
        <position position="553"/>
    </location>
</feature>
<evidence type="ECO:0000313" key="11">
    <source>
        <dbReference type="Proteomes" id="UP000600547"/>
    </source>
</evidence>
<feature type="active site" description="Proton acceptor" evidence="6">
    <location>
        <position position="454"/>
    </location>
</feature>
<dbReference type="EMBL" id="BMQG01000021">
    <property type="protein sequence ID" value="GGM57069.1"/>
    <property type="molecule type" value="Genomic_DNA"/>
</dbReference>
<evidence type="ECO:0000256" key="8">
    <source>
        <dbReference type="SAM" id="MobiDB-lite"/>
    </source>
</evidence>
<evidence type="ECO:0000313" key="10">
    <source>
        <dbReference type="EMBL" id="GGM57069.1"/>
    </source>
</evidence>
<name>A0A8H9GYA8_9DEIO</name>
<evidence type="ECO:0000256" key="2">
    <source>
        <dbReference type="ARBA" id="ARBA00022676"/>
    </source>
</evidence>
<keyword evidence="3 6" id="KW-0808">Transferase</keyword>
<feature type="coiled-coil region" evidence="7">
    <location>
        <begin position="378"/>
        <end position="410"/>
    </location>
</feature>
<feature type="region of interest" description="Disordered" evidence="8">
    <location>
        <begin position="334"/>
        <end position="366"/>
    </location>
</feature>